<keyword evidence="11" id="KW-0812">Transmembrane</keyword>
<dbReference type="RefSeq" id="WP_307238115.1">
    <property type="nucleotide sequence ID" value="NZ_JAUSUZ010000001.1"/>
</dbReference>
<evidence type="ECO:0000256" key="2">
    <source>
        <dbReference type="ARBA" id="ARBA00022527"/>
    </source>
</evidence>
<feature type="transmembrane region" description="Helical" evidence="11">
    <location>
        <begin position="441"/>
        <end position="464"/>
    </location>
</feature>
<feature type="region of interest" description="Disordered" evidence="10">
    <location>
        <begin position="300"/>
        <end position="359"/>
    </location>
</feature>
<dbReference type="Proteomes" id="UP001240236">
    <property type="component" value="Unassembled WGS sequence"/>
</dbReference>
<dbReference type="Gene3D" id="3.30.200.20">
    <property type="entry name" value="Phosphorylase Kinase, domain 1"/>
    <property type="match status" value="1"/>
</dbReference>
<dbReference type="GO" id="GO:0004674">
    <property type="term" value="F:protein serine/threonine kinase activity"/>
    <property type="evidence" value="ECO:0007669"/>
    <property type="project" value="UniProtKB-KW"/>
</dbReference>
<dbReference type="PANTHER" id="PTHR43289:SF6">
    <property type="entry name" value="SERINE_THREONINE-PROTEIN KINASE NEKL-3"/>
    <property type="match status" value="1"/>
</dbReference>
<gene>
    <name evidence="13" type="ORF">J2S42_002170</name>
</gene>
<keyword evidence="4 9" id="KW-0547">Nucleotide-binding</keyword>
<evidence type="ECO:0000256" key="4">
    <source>
        <dbReference type="ARBA" id="ARBA00022741"/>
    </source>
</evidence>
<dbReference type="AlphaFoldDB" id="A0AAE3VXE5"/>
<protein>
    <recommendedName>
        <fullName evidence="1">non-specific serine/threonine protein kinase</fullName>
        <ecNumber evidence="1">2.7.11.1</ecNumber>
    </recommendedName>
</protein>
<evidence type="ECO:0000256" key="10">
    <source>
        <dbReference type="SAM" id="MobiDB-lite"/>
    </source>
</evidence>
<comment type="caution">
    <text evidence="13">The sequence shown here is derived from an EMBL/GenBank/DDBJ whole genome shotgun (WGS) entry which is preliminary data.</text>
</comment>
<feature type="domain" description="Protein kinase" evidence="12">
    <location>
        <begin position="14"/>
        <end position="291"/>
    </location>
</feature>
<keyword evidence="6 9" id="KW-0067">ATP-binding</keyword>
<feature type="compositionally biased region" description="Low complexity" evidence="10">
    <location>
        <begin position="340"/>
        <end position="359"/>
    </location>
</feature>
<evidence type="ECO:0000313" key="13">
    <source>
        <dbReference type="EMBL" id="MDQ0365501.1"/>
    </source>
</evidence>
<feature type="binding site" evidence="9">
    <location>
        <position position="43"/>
    </location>
    <ligand>
        <name>ATP</name>
        <dbReference type="ChEBI" id="CHEBI:30616"/>
    </ligand>
</feature>
<evidence type="ECO:0000259" key="12">
    <source>
        <dbReference type="PROSITE" id="PS50011"/>
    </source>
</evidence>
<evidence type="ECO:0000256" key="3">
    <source>
        <dbReference type="ARBA" id="ARBA00022679"/>
    </source>
</evidence>
<dbReference type="CDD" id="cd14014">
    <property type="entry name" value="STKc_PknB_like"/>
    <property type="match status" value="1"/>
</dbReference>
<organism evidence="13 14">
    <name type="scientific">Catenuloplanes indicus</name>
    <dbReference type="NCBI Taxonomy" id="137267"/>
    <lineage>
        <taxon>Bacteria</taxon>
        <taxon>Bacillati</taxon>
        <taxon>Actinomycetota</taxon>
        <taxon>Actinomycetes</taxon>
        <taxon>Micromonosporales</taxon>
        <taxon>Micromonosporaceae</taxon>
        <taxon>Catenuloplanes</taxon>
    </lineage>
</organism>
<dbReference type="PROSITE" id="PS00107">
    <property type="entry name" value="PROTEIN_KINASE_ATP"/>
    <property type="match status" value="1"/>
</dbReference>
<name>A0AAE3VXE5_9ACTN</name>
<dbReference type="InterPro" id="IPR011009">
    <property type="entry name" value="Kinase-like_dom_sf"/>
</dbReference>
<sequence length="601" mass="59762">MPEPAAGTRLNGRYVLDGRIGLGGMSEVWRAADETLGRAVAIKILSGAAAEDQLLRAAIRREARAAARMTHPHAMHVYDYGEYAFDDVVLPYIVMELVEGATLADRLVSGPPLPWRAAARMAAEISAALADAHRLGVVHRDIKPANVMLTPTGAAKVLDFGIATLVAGDTPHSSGSFTGQRIGGTEILDGWLAGTPPYAAPELLLRGEAGPPADVYAVGATLYAALTGEPPLAITSWEEAASVHRSGVAAPAPLPPGVPEALANAALACLSRDPETRPPAASIARIFGRYAAGTIPGAAGAGSPGAGLSGPASAPPSAAVSPGPGVSGPPISPAAGFGGATPVSPAAASSGSGLGGPTTVSPGTSYVEAAPVSPAAASSGSSFGGATPVSPAAFRGSPAGRFAPGAASVPAPVTAHDVPFPARAAAGGRSWSGRLRGKRGVGVLASGLIIGGVGLVALATVLLGPGGDRDPAVSAPGRGTAPAAAPQNPAGTPSASGTPSRSPSPSPSGDAADEDSVEAGTVLNRLDAALAQGLVSRDISARAGSRLFDDLRDLRRDIDDPEKLSDGAADLQERLERLADDGDMTPDTASNMIEIVDDLVV</sequence>
<keyword evidence="3 13" id="KW-0808">Transferase</keyword>
<keyword evidence="11" id="KW-0472">Membrane</keyword>
<evidence type="ECO:0000256" key="1">
    <source>
        <dbReference type="ARBA" id="ARBA00012513"/>
    </source>
</evidence>
<keyword evidence="5 13" id="KW-0418">Kinase</keyword>
<dbReference type="PROSITE" id="PS00108">
    <property type="entry name" value="PROTEIN_KINASE_ST"/>
    <property type="match status" value="1"/>
</dbReference>
<accession>A0AAE3VXE5</accession>
<dbReference type="PROSITE" id="PS50011">
    <property type="entry name" value="PROTEIN_KINASE_DOM"/>
    <property type="match status" value="1"/>
</dbReference>
<evidence type="ECO:0000256" key="5">
    <source>
        <dbReference type="ARBA" id="ARBA00022777"/>
    </source>
</evidence>
<comment type="catalytic activity">
    <reaction evidence="7">
        <text>L-threonyl-[protein] + ATP = O-phospho-L-threonyl-[protein] + ADP + H(+)</text>
        <dbReference type="Rhea" id="RHEA:46608"/>
        <dbReference type="Rhea" id="RHEA-COMP:11060"/>
        <dbReference type="Rhea" id="RHEA-COMP:11605"/>
        <dbReference type="ChEBI" id="CHEBI:15378"/>
        <dbReference type="ChEBI" id="CHEBI:30013"/>
        <dbReference type="ChEBI" id="CHEBI:30616"/>
        <dbReference type="ChEBI" id="CHEBI:61977"/>
        <dbReference type="ChEBI" id="CHEBI:456216"/>
        <dbReference type="EC" id="2.7.11.1"/>
    </reaction>
</comment>
<comment type="catalytic activity">
    <reaction evidence="8">
        <text>L-seryl-[protein] + ATP = O-phospho-L-seryl-[protein] + ADP + H(+)</text>
        <dbReference type="Rhea" id="RHEA:17989"/>
        <dbReference type="Rhea" id="RHEA-COMP:9863"/>
        <dbReference type="Rhea" id="RHEA-COMP:11604"/>
        <dbReference type="ChEBI" id="CHEBI:15378"/>
        <dbReference type="ChEBI" id="CHEBI:29999"/>
        <dbReference type="ChEBI" id="CHEBI:30616"/>
        <dbReference type="ChEBI" id="CHEBI:83421"/>
        <dbReference type="ChEBI" id="CHEBI:456216"/>
        <dbReference type="EC" id="2.7.11.1"/>
    </reaction>
</comment>
<keyword evidence="2" id="KW-0723">Serine/threonine-protein kinase</keyword>
<reference evidence="13 14" key="1">
    <citation type="submission" date="2023-07" db="EMBL/GenBank/DDBJ databases">
        <title>Sequencing the genomes of 1000 actinobacteria strains.</title>
        <authorList>
            <person name="Klenk H.-P."/>
        </authorList>
    </citation>
    <scope>NUCLEOTIDE SEQUENCE [LARGE SCALE GENOMIC DNA]</scope>
    <source>
        <strain evidence="13 14">DSM 44709</strain>
    </source>
</reference>
<dbReference type="InterPro" id="IPR017441">
    <property type="entry name" value="Protein_kinase_ATP_BS"/>
</dbReference>
<feature type="compositionally biased region" description="Low complexity" evidence="10">
    <location>
        <begin position="475"/>
        <end position="510"/>
    </location>
</feature>
<dbReference type="FunFam" id="3.30.200.20:FF:000035">
    <property type="entry name" value="Serine/threonine protein kinase Stk1"/>
    <property type="match status" value="1"/>
</dbReference>
<dbReference type="SMART" id="SM00220">
    <property type="entry name" value="S_TKc"/>
    <property type="match status" value="1"/>
</dbReference>
<dbReference type="SUPFAM" id="SSF56112">
    <property type="entry name" value="Protein kinase-like (PK-like)"/>
    <property type="match status" value="1"/>
</dbReference>
<dbReference type="InterPro" id="IPR000719">
    <property type="entry name" value="Prot_kinase_dom"/>
</dbReference>
<dbReference type="InterPro" id="IPR008271">
    <property type="entry name" value="Ser/Thr_kinase_AS"/>
</dbReference>
<dbReference type="EMBL" id="JAUSUZ010000001">
    <property type="protein sequence ID" value="MDQ0365501.1"/>
    <property type="molecule type" value="Genomic_DNA"/>
</dbReference>
<dbReference type="EC" id="2.7.11.1" evidence="1"/>
<evidence type="ECO:0000313" key="14">
    <source>
        <dbReference type="Proteomes" id="UP001240236"/>
    </source>
</evidence>
<feature type="compositionally biased region" description="Low complexity" evidence="10">
    <location>
        <begin position="309"/>
        <end position="324"/>
    </location>
</feature>
<proteinExistence type="predicted"/>
<evidence type="ECO:0000256" key="6">
    <source>
        <dbReference type="ARBA" id="ARBA00022840"/>
    </source>
</evidence>
<dbReference type="PANTHER" id="PTHR43289">
    <property type="entry name" value="MITOGEN-ACTIVATED PROTEIN KINASE KINASE KINASE 20-RELATED"/>
    <property type="match status" value="1"/>
</dbReference>
<evidence type="ECO:0000256" key="7">
    <source>
        <dbReference type="ARBA" id="ARBA00047899"/>
    </source>
</evidence>
<evidence type="ECO:0000256" key="9">
    <source>
        <dbReference type="PROSITE-ProRule" id="PRU10141"/>
    </source>
</evidence>
<evidence type="ECO:0000256" key="11">
    <source>
        <dbReference type="SAM" id="Phobius"/>
    </source>
</evidence>
<dbReference type="Gene3D" id="1.10.510.10">
    <property type="entry name" value="Transferase(Phosphotransferase) domain 1"/>
    <property type="match status" value="1"/>
</dbReference>
<keyword evidence="11" id="KW-1133">Transmembrane helix</keyword>
<dbReference type="GO" id="GO:0005524">
    <property type="term" value="F:ATP binding"/>
    <property type="evidence" value="ECO:0007669"/>
    <property type="project" value="UniProtKB-UniRule"/>
</dbReference>
<keyword evidence="14" id="KW-1185">Reference proteome</keyword>
<evidence type="ECO:0000256" key="8">
    <source>
        <dbReference type="ARBA" id="ARBA00048679"/>
    </source>
</evidence>
<dbReference type="Pfam" id="PF00069">
    <property type="entry name" value="Pkinase"/>
    <property type="match status" value="1"/>
</dbReference>
<feature type="region of interest" description="Disordered" evidence="10">
    <location>
        <begin position="470"/>
        <end position="516"/>
    </location>
</feature>